<dbReference type="GO" id="GO:0003690">
    <property type="term" value="F:double-stranded DNA binding"/>
    <property type="evidence" value="ECO:0007669"/>
    <property type="project" value="InterPro"/>
</dbReference>
<dbReference type="GO" id="GO:0003723">
    <property type="term" value="F:RNA binding"/>
    <property type="evidence" value="ECO:0007669"/>
    <property type="project" value="InterPro"/>
</dbReference>
<keyword evidence="1" id="KW-0862">Zinc</keyword>
<dbReference type="GeneTree" id="ENSGT00530000063983"/>
<protein>
    <recommendedName>
        <fullName evidence="2">CCHC-type domain-containing protein</fullName>
    </recommendedName>
</protein>
<dbReference type="InterPro" id="IPR001878">
    <property type="entry name" value="Znf_CCHC"/>
</dbReference>
<name>A0A8C9RRV9_SCLFO</name>
<dbReference type="Proteomes" id="UP000694397">
    <property type="component" value="Chromosome 25"/>
</dbReference>
<proteinExistence type="predicted"/>
<dbReference type="GO" id="GO:0002218">
    <property type="term" value="P:activation of innate immune response"/>
    <property type="evidence" value="ECO:0007669"/>
    <property type="project" value="InterPro"/>
</dbReference>
<feature type="domain" description="CCHC-type" evidence="2">
    <location>
        <begin position="211"/>
        <end position="225"/>
    </location>
</feature>
<evidence type="ECO:0000259" key="2">
    <source>
        <dbReference type="PROSITE" id="PS50158"/>
    </source>
</evidence>
<dbReference type="AlphaFoldDB" id="A0A8C9RRV9"/>
<dbReference type="PANTHER" id="PTHR22639:SF3">
    <property type="entry name" value="ZINC FINGER CCHC DOMAIN-CONTAINING PROTEIN 3"/>
    <property type="match status" value="1"/>
</dbReference>
<dbReference type="Ensembl" id="ENSSFOT00015019492.2">
    <property type="protein sequence ID" value="ENSSFOP00015019268.2"/>
    <property type="gene ID" value="ENSSFOG00015012405.2"/>
</dbReference>
<reference evidence="3" key="3">
    <citation type="submission" date="2025-09" db="UniProtKB">
        <authorList>
            <consortium name="Ensembl"/>
        </authorList>
    </citation>
    <scope>IDENTIFICATION</scope>
</reference>
<dbReference type="InterPro" id="IPR057811">
    <property type="entry name" value="RBD_ZCCHC3_2nd"/>
</dbReference>
<sequence>MFQSQVPVLSVPASCSPVLVQCSSPVFRHVLGFQSLTEPQEEDRDFHDRLTFIKEVILGLLGLTVEDVICIQLNNLLRFFDVTLTTELCFKKMIENCRTFNRWVNNQRIVTVHVFNPFISAESIREFLQRYVEVLPGYKDMRDELGLWNGKRQFRIRLLPDPQGFDGFRHPPATFNLGTSKGYLFYSNQPPFCRVCQGFWHRGAECTNMWCNNCLERGHMAKDCKGPRRCNVCGTEDHLAHTCSHRKPSLCRRRVGKPGVWRKGGRDVFPTQCSGAGEARDVRVASPAPTLEEIQKWKKDSTPKKMAHGPYDGRSHDFHLGPNPCSQEKEFKDLFYENFLL</sequence>
<dbReference type="PANTHER" id="PTHR22639">
    <property type="entry name" value="GAG-RELATED PROTEIN"/>
    <property type="match status" value="1"/>
</dbReference>
<dbReference type="InterPro" id="IPR057810">
    <property type="entry name" value="RBD_ZCCHC3_1st"/>
</dbReference>
<reference evidence="3" key="2">
    <citation type="submission" date="2025-08" db="UniProtKB">
        <authorList>
            <consortium name="Ensembl"/>
        </authorList>
    </citation>
    <scope>IDENTIFICATION</scope>
</reference>
<evidence type="ECO:0000256" key="1">
    <source>
        <dbReference type="PROSITE-ProRule" id="PRU00047"/>
    </source>
</evidence>
<dbReference type="SMART" id="SM00343">
    <property type="entry name" value="ZnF_C2HC"/>
    <property type="match status" value="3"/>
</dbReference>
<dbReference type="SUPFAM" id="SSF57756">
    <property type="entry name" value="Retrovirus zinc finger-like domains"/>
    <property type="match status" value="1"/>
</dbReference>
<keyword evidence="4" id="KW-1185">Reference proteome</keyword>
<dbReference type="InterPro" id="IPR036875">
    <property type="entry name" value="Znf_CCHC_sf"/>
</dbReference>
<evidence type="ECO:0000313" key="4">
    <source>
        <dbReference type="Proteomes" id="UP000694397"/>
    </source>
</evidence>
<organism evidence="3 4">
    <name type="scientific">Scleropages formosus</name>
    <name type="common">Asian bonytongue</name>
    <name type="synonym">Osteoglossum formosum</name>
    <dbReference type="NCBI Taxonomy" id="113540"/>
    <lineage>
        <taxon>Eukaryota</taxon>
        <taxon>Metazoa</taxon>
        <taxon>Chordata</taxon>
        <taxon>Craniata</taxon>
        <taxon>Vertebrata</taxon>
        <taxon>Euteleostomi</taxon>
        <taxon>Actinopterygii</taxon>
        <taxon>Neopterygii</taxon>
        <taxon>Teleostei</taxon>
        <taxon>Osteoglossocephala</taxon>
        <taxon>Osteoglossomorpha</taxon>
        <taxon>Osteoglossiformes</taxon>
        <taxon>Osteoglossidae</taxon>
        <taxon>Scleropages</taxon>
    </lineage>
</organism>
<dbReference type="InterPro" id="IPR042509">
    <property type="entry name" value="ZCCHC3"/>
</dbReference>
<keyword evidence="1" id="KW-0863">Zinc-finger</keyword>
<keyword evidence="1" id="KW-0479">Metal-binding</keyword>
<dbReference type="PROSITE" id="PS50158">
    <property type="entry name" value="ZF_CCHC"/>
    <property type="match status" value="1"/>
</dbReference>
<dbReference type="OrthoDB" id="8952792at2759"/>
<dbReference type="Pfam" id="PF23057">
    <property type="entry name" value="RBD_ZCCHC3_1st"/>
    <property type="match status" value="1"/>
</dbReference>
<dbReference type="Gene3D" id="4.10.60.10">
    <property type="entry name" value="Zinc finger, CCHC-type"/>
    <property type="match status" value="1"/>
</dbReference>
<dbReference type="GO" id="GO:0008270">
    <property type="term" value="F:zinc ion binding"/>
    <property type="evidence" value="ECO:0007669"/>
    <property type="project" value="UniProtKB-KW"/>
</dbReference>
<evidence type="ECO:0000313" key="3">
    <source>
        <dbReference type="Ensembl" id="ENSSFOP00015019268.2"/>
    </source>
</evidence>
<accession>A0A8C9RRV9</accession>
<reference evidence="3 4" key="1">
    <citation type="submission" date="2019-04" db="EMBL/GenBank/DDBJ databases">
        <authorList>
            <consortium name="Wellcome Sanger Institute Data Sharing"/>
        </authorList>
    </citation>
    <scope>NUCLEOTIDE SEQUENCE [LARGE SCALE GENOMIC DNA]</scope>
</reference>
<dbReference type="Pfam" id="PF23058">
    <property type="entry name" value="RBD_ZCCHC3_2nd"/>
    <property type="match status" value="1"/>
</dbReference>